<dbReference type="InterPro" id="IPR057475">
    <property type="entry name" value="CUT_C"/>
</dbReference>
<dbReference type="PROSITE" id="PS51034">
    <property type="entry name" value="ZP_2"/>
    <property type="match status" value="1"/>
</dbReference>
<feature type="domain" description="ZP" evidence="1">
    <location>
        <begin position="1"/>
        <end position="133"/>
    </location>
</feature>
<gene>
    <name evidence="2" type="ORF">PENTCL1PPCAC_12238</name>
</gene>
<keyword evidence="3" id="KW-1185">Reference proteome</keyword>
<evidence type="ECO:0000313" key="2">
    <source>
        <dbReference type="EMBL" id="GMS90063.1"/>
    </source>
</evidence>
<sequence>ESSKTLSDNFTNPICQLSVTNSASELISLASVGQKVTLQLEVQPNATYSAFPRNCFAVNVKTGEKHSLRNKAGCSTDYQRFPQWSRTSKSLSIATFGTFKWPDSSSVLFQCDCAVCIGECPEASELRSLGVRRKFFFVR</sequence>
<feature type="non-terminal residue" evidence="2">
    <location>
        <position position="1"/>
    </location>
</feature>
<dbReference type="Pfam" id="PF25301">
    <property type="entry name" value="CUT_C"/>
    <property type="match status" value="1"/>
</dbReference>
<proteinExistence type="predicted"/>
<dbReference type="InterPro" id="IPR001507">
    <property type="entry name" value="ZP_dom"/>
</dbReference>
<dbReference type="Proteomes" id="UP001432027">
    <property type="component" value="Unassembled WGS sequence"/>
</dbReference>
<evidence type="ECO:0000259" key="1">
    <source>
        <dbReference type="PROSITE" id="PS51034"/>
    </source>
</evidence>
<name>A0AAV5T440_9BILA</name>
<organism evidence="2 3">
    <name type="scientific">Pristionchus entomophagus</name>
    <dbReference type="NCBI Taxonomy" id="358040"/>
    <lineage>
        <taxon>Eukaryota</taxon>
        <taxon>Metazoa</taxon>
        <taxon>Ecdysozoa</taxon>
        <taxon>Nematoda</taxon>
        <taxon>Chromadorea</taxon>
        <taxon>Rhabditida</taxon>
        <taxon>Rhabditina</taxon>
        <taxon>Diplogasteromorpha</taxon>
        <taxon>Diplogasteroidea</taxon>
        <taxon>Neodiplogasteridae</taxon>
        <taxon>Pristionchus</taxon>
    </lineage>
</organism>
<dbReference type="PANTHER" id="PTHR46560">
    <property type="entry name" value="CYPHER, ISOFORM B"/>
    <property type="match status" value="1"/>
</dbReference>
<accession>A0AAV5T440</accession>
<dbReference type="PANTHER" id="PTHR46560:SF7">
    <property type="entry name" value="RE59626P"/>
    <property type="match status" value="1"/>
</dbReference>
<feature type="non-terminal residue" evidence="2">
    <location>
        <position position="139"/>
    </location>
</feature>
<evidence type="ECO:0000313" key="3">
    <source>
        <dbReference type="Proteomes" id="UP001432027"/>
    </source>
</evidence>
<comment type="caution">
    <text evidence="2">The sequence shown here is derived from an EMBL/GenBank/DDBJ whole genome shotgun (WGS) entry which is preliminary data.</text>
</comment>
<dbReference type="EMBL" id="BTSX01000003">
    <property type="protein sequence ID" value="GMS90063.1"/>
    <property type="molecule type" value="Genomic_DNA"/>
</dbReference>
<reference evidence="2" key="1">
    <citation type="submission" date="2023-10" db="EMBL/GenBank/DDBJ databases">
        <title>Genome assembly of Pristionchus species.</title>
        <authorList>
            <person name="Yoshida K."/>
            <person name="Sommer R.J."/>
        </authorList>
    </citation>
    <scope>NUCLEOTIDE SEQUENCE</scope>
    <source>
        <strain evidence="2">RS0144</strain>
    </source>
</reference>
<protein>
    <recommendedName>
        <fullName evidence="1">ZP domain-containing protein</fullName>
    </recommendedName>
</protein>
<dbReference type="AlphaFoldDB" id="A0AAV5T440"/>